<feature type="region of interest" description="Disordered" evidence="1">
    <location>
        <begin position="1"/>
        <end position="44"/>
    </location>
</feature>
<dbReference type="Proteomes" id="UP000807504">
    <property type="component" value="Unassembled WGS sequence"/>
</dbReference>
<evidence type="ECO:0000256" key="1">
    <source>
        <dbReference type="SAM" id="MobiDB-lite"/>
    </source>
</evidence>
<feature type="region of interest" description="Disordered" evidence="1">
    <location>
        <begin position="78"/>
        <end position="135"/>
    </location>
</feature>
<dbReference type="EMBL" id="JABXBU010002227">
    <property type="protein sequence ID" value="KAF8773909.1"/>
    <property type="molecule type" value="Genomic_DNA"/>
</dbReference>
<organism evidence="2 3">
    <name type="scientific">Argiope bruennichi</name>
    <name type="common">Wasp spider</name>
    <name type="synonym">Aranea bruennichi</name>
    <dbReference type="NCBI Taxonomy" id="94029"/>
    <lineage>
        <taxon>Eukaryota</taxon>
        <taxon>Metazoa</taxon>
        <taxon>Ecdysozoa</taxon>
        <taxon>Arthropoda</taxon>
        <taxon>Chelicerata</taxon>
        <taxon>Arachnida</taxon>
        <taxon>Araneae</taxon>
        <taxon>Araneomorphae</taxon>
        <taxon>Entelegynae</taxon>
        <taxon>Araneoidea</taxon>
        <taxon>Araneidae</taxon>
        <taxon>Argiope</taxon>
    </lineage>
</organism>
<gene>
    <name evidence="2" type="ORF">HNY73_016517</name>
</gene>
<comment type="caution">
    <text evidence="2">The sequence shown here is derived from an EMBL/GenBank/DDBJ whole genome shotgun (WGS) entry which is preliminary data.</text>
</comment>
<evidence type="ECO:0000313" key="2">
    <source>
        <dbReference type="EMBL" id="KAF8773909.1"/>
    </source>
</evidence>
<proteinExistence type="predicted"/>
<reference evidence="2" key="2">
    <citation type="submission" date="2020-06" db="EMBL/GenBank/DDBJ databases">
        <authorList>
            <person name="Sheffer M."/>
        </authorList>
    </citation>
    <scope>NUCLEOTIDE SEQUENCE</scope>
</reference>
<name>A0A8T0ENZ7_ARGBR</name>
<evidence type="ECO:0000313" key="3">
    <source>
        <dbReference type="Proteomes" id="UP000807504"/>
    </source>
</evidence>
<accession>A0A8T0ENZ7</accession>
<keyword evidence="3" id="KW-1185">Reference proteome</keyword>
<sequence>MPSRTTLIAPPPWSEGPKRASASTRTRSRHSALRPALYPSSGLCPRHGSPSLAVPTAQPFRTPPLNFPFAAPAHGQIVQSRNRRSCPRRVPNARPAAFPARTTAERRPLRISHRRPNARIPGPERGEPTFYPLSR</sequence>
<reference evidence="2" key="1">
    <citation type="journal article" date="2020" name="bioRxiv">
        <title>Chromosome-level reference genome of the European wasp spider Argiope bruennichi: a resource for studies on range expansion and evolutionary adaptation.</title>
        <authorList>
            <person name="Sheffer M.M."/>
            <person name="Hoppe A."/>
            <person name="Krehenwinkel H."/>
            <person name="Uhl G."/>
            <person name="Kuss A.W."/>
            <person name="Jensen L."/>
            <person name="Jensen C."/>
            <person name="Gillespie R.G."/>
            <person name="Hoff K.J."/>
            <person name="Prost S."/>
        </authorList>
    </citation>
    <scope>NUCLEOTIDE SEQUENCE</scope>
</reference>
<dbReference type="AlphaFoldDB" id="A0A8T0ENZ7"/>
<protein>
    <submittedName>
        <fullName evidence="2">Uncharacterized protein</fullName>
    </submittedName>
</protein>
<feature type="compositionally biased region" description="Low complexity" evidence="1">
    <location>
        <begin position="88"/>
        <end position="102"/>
    </location>
</feature>